<dbReference type="Gene3D" id="1.10.150.240">
    <property type="entry name" value="Putative phosphatase, domain 2"/>
    <property type="match status" value="1"/>
</dbReference>
<proteinExistence type="predicted"/>
<name>A0A8J3VYD4_9ACTN</name>
<dbReference type="AlphaFoldDB" id="A0A8J3VYD4"/>
<dbReference type="InterPro" id="IPR050155">
    <property type="entry name" value="HAD-like_hydrolase_sf"/>
</dbReference>
<dbReference type="Proteomes" id="UP000610966">
    <property type="component" value="Unassembled WGS sequence"/>
</dbReference>
<dbReference type="RefSeq" id="WP_204012166.1">
    <property type="nucleotide sequence ID" value="NZ_BOOG01000011.1"/>
</dbReference>
<gene>
    <name evidence="1" type="ORF">Mth01_10740</name>
</gene>
<evidence type="ECO:0000313" key="2">
    <source>
        <dbReference type="Proteomes" id="UP000610966"/>
    </source>
</evidence>
<protein>
    <submittedName>
        <fullName evidence="1">Phosphatase</fullName>
    </submittedName>
</protein>
<dbReference type="GO" id="GO:0006281">
    <property type="term" value="P:DNA repair"/>
    <property type="evidence" value="ECO:0007669"/>
    <property type="project" value="TreeGrafter"/>
</dbReference>
<reference evidence="1" key="1">
    <citation type="submission" date="2021-01" db="EMBL/GenBank/DDBJ databases">
        <title>Whole genome shotgun sequence of Sphaerimonospora thailandensis NBRC 107569.</title>
        <authorList>
            <person name="Komaki H."/>
            <person name="Tamura T."/>
        </authorList>
    </citation>
    <scope>NUCLEOTIDE SEQUENCE</scope>
    <source>
        <strain evidence="1">NBRC 107569</strain>
    </source>
</reference>
<dbReference type="SFLD" id="SFLDS00003">
    <property type="entry name" value="Haloacid_Dehalogenase"/>
    <property type="match status" value="1"/>
</dbReference>
<dbReference type="InterPro" id="IPR036412">
    <property type="entry name" value="HAD-like_sf"/>
</dbReference>
<dbReference type="InterPro" id="IPR041492">
    <property type="entry name" value="HAD_2"/>
</dbReference>
<dbReference type="InterPro" id="IPR023214">
    <property type="entry name" value="HAD_sf"/>
</dbReference>
<evidence type="ECO:0000313" key="1">
    <source>
        <dbReference type="EMBL" id="GIH68821.1"/>
    </source>
</evidence>
<dbReference type="Pfam" id="PF13419">
    <property type="entry name" value="HAD_2"/>
    <property type="match status" value="1"/>
</dbReference>
<accession>A0A8J3VYD4</accession>
<dbReference type="PANTHER" id="PTHR43434">
    <property type="entry name" value="PHOSPHOGLYCOLATE PHOSPHATASE"/>
    <property type="match status" value="1"/>
</dbReference>
<dbReference type="SUPFAM" id="SSF56784">
    <property type="entry name" value="HAD-like"/>
    <property type="match status" value="1"/>
</dbReference>
<dbReference type="SFLD" id="SFLDG01129">
    <property type="entry name" value="C1.5:_HAD__Beta-PGM__Phosphata"/>
    <property type="match status" value="1"/>
</dbReference>
<sequence length="210" mass="23157">MTHIVWDWNGTLFHDIDAVVEATNEIFQPYGLGPYDVDGFREVYTRPIWVAYERMLGRPLRDGEWEALDLGFHEHYHRLMEACQLAEGALSSLGAWKDAGRTQSLLSMWAHERLVGKIGDLGIDGHFTRVDGLRSAAGGTKAEHMVEHLKALDLDPEKVVVIGDSVDDAHAAQHVGARAILYTGGMTRRSDLKSVGVPVVDSLSEALGLV</sequence>
<dbReference type="PANTHER" id="PTHR43434:SF1">
    <property type="entry name" value="PHOSPHOGLYCOLATE PHOSPHATASE"/>
    <property type="match status" value="1"/>
</dbReference>
<dbReference type="InterPro" id="IPR023198">
    <property type="entry name" value="PGP-like_dom2"/>
</dbReference>
<comment type="caution">
    <text evidence="1">The sequence shown here is derived from an EMBL/GenBank/DDBJ whole genome shotgun (WGS) entry which is preliminary data.</text>
</comment>
<dbReference type="EMBL" id="BOOG01000011">
    <property type="protein sequence ID" value="GIH68821.1"/>
    <property type="molecule type" value="Genomic_DNA"/>
</dbReference>
<organism evidence="1 2">
    <name type="scientific">Sphaerimonospora thailandensis</name>
    <dbReference type="NCBI Taxonomy" id="795644"/>
    <lineage>
        <taxon>Bacteria</taxon>
        <taxon>Bacillati</taxon>
        <taxon>Actinomycetota</taxon>
        <taxon>Actinomycetes</taxon>
        <taxon>Streptosporangiales</taxon>
        <taxon>Streptosporangiaceae</taxon>
        <taxon>Sphaerimonospora</taxon>
    </lineage>
</organism>
<keyword evidence="2" id="KW-1185">Reference proteome</keyword>
<dbReference type="Gene3D" id="3.40.50.1000">
    <property type="entry name" value="HAD superfamily/HAD-like"/>
    <property type="match status" value="1"/>
</dbReference>
<dbReference type="GO" id="GO:0008967">
    <property type="term" value="F:phosphoglycolate phosphatase activity"/>
    <property type="evidence" value="ECO:0007669"/>
    <property type="project" value="TreeGrafter"/>
</dbReference>
<dbReference type="GO" id="GO:0005829">
    <property type="term" value="C:cytosol"/>
    <property type="evidence" value="ECO:0007669"/>
    <property type="project" value="TreeGrafter"/>
</dbReference>